<sequence>MRARIGHEPGRYGPTASFRNNRPNRGASAMSNTLRMESLPGSLRIYREDQSEPLMVQHAESNKRPHIHPISAPDGKGVLTEDAPSHHPWQHGLYVGLNAVNGIGFWSEGLGGNQDRDGSFHPLPIEHVRTAGNQASWTVQAEWRDPSGSPMLLEEQAWSFIDLGDRYEMDLNWRLSAEIDLTFGQSPYGGLFLRMPYRNEAGGEVYSSEGLRNAEAEGRRARWVAVSMPIEGREGPAGIAIMDHVANPEHPVPWRVDGQLGICPSCCIAGEWKLAQGRSRSFKFRLLVFCGQLEASVIERSWKSFCGR</sequence>
<evidence type="ECO:0000256" key="1">
    <source>
        <dbReference type="SAM" id="MobiDB-lite"/>
    </source>
</evidence>
<reference evidence="2 3" key="1">
    <citation type="submission" date="2019-05" db="EMBL/GenBank/DDBJ databases">
        <title>We sequenced the genome of Paenibacillus hemerocallicola KCTC 33185 for further insight into its adaptation and study the phylogeny of Paenibacillus.</title>
        <authorList>
            <person name="Narsing Rao M.P."/>
        </authorList>
    </citation>
    <scope>NUCLEOTIDE SEQUENCE [LARGE SCALE GENOMIC DNA]</scope>
    <source>
        <strain evidence="2 3">KCTC 33185</strain>
    </source>
</reference>
<dbReference type="Pfam" id="PF14100">
    <property type="entry name" value="DUF6807"/>
    <property type="match status" value="1"/>
</dbReference>
<proteinExistence type="predicted"/>
<dbReference type="OrthoDB" id="2540540at2"/>
<dbReference type="Proteomes" id="UP000307943">
    <property type="component" value="Unassembled WGS sequence"/>
</dbReference>
<protein>
    <submittedName>
        <fullName evidence="2">Uncharacterized protein</fullName>
    </submittedName>
</protein>
<name>A0A5C4T913_9BACL</name>
<evidence type="ECO:0000313" key="2">
    <source>
        <dbReference type="EMBL" id="TNJ65583.1"/>
    </source>
</evidence>
<comment type="caution">
    <text evidence="2">The sequence shown here is derived from an EMBL/GenBank/DDBJ whole genome shotgun (WGS) entry which is preliminary data.</text>
</comment>
<feature type="compositionally biased region" description="Basic and acidic residues" evidence="1">
    <location>
        <begin position="1"/>
        <end position="10"/>
    </location>
</feature>
<organism evidence="2 3">
    <name type="scientific">Paenibacillus hemerocallicola</name>
    <dbReference type="NCBI Taxonomy" id="1172614"/>
    <lineage>
        <taxon>Bacteria</taxon>
        <taxon>Bacillati</taxon>
        <taxon>Bacillota</taxon>
        <taxon>Bacilli</taxon>
        <taxon>Bacillales</taxon>
        <taxon>Paenibacillaceae</taxon>
        <taxon>Paenibacillus</taxon>
    </lineage>
</organism>
<keyword evidence="3" id="KW-1185">Reference proteome</keyword>
<dbReference type="EMBL" id="VDCQ01000017">
    <property type="protein sequence ID" value="TNJ65583.1"/>
    <property type="molecule type" value="Genomic_DNA"/>
</dbReference>
<accession>A0A5C4T913</accession>
<feature type="region of interest" description="Disordered" evidence="1">
    <location>
        <begin position="1"/>
        <end position="31"/>
    </location>
</feature>
<feature type="compositionally biased region" description="Polar residues" evidence="1">
    <location>
        <begin position="17"/>
        <end position="31"/>
    </location>
</feature>
<evidence type="ECO:0000313" key="3">
    <source>
        <dbReference type="Proteomes" id="UP000307943"/>
    </source>
</evidence>
<dbReference type="InterPro" id="IPR029475">
    <property type="entry name" value="DUF6807"/>
</dbReference>
<dbReference type="AlphaFoldDB" id="A0A5C4T913"/>
<gene>
    <name evidence="2" type="ORF">FE784_14265</name>
</gene>